<dbReference type="GO" id="GO:0007155">
    <property type="term" value="P:cell adhesion"/>
    <property type="evidence" value="ECO:0007669"/>
    <property type="project" value="InterPro"/>
</dbReference>
<evidence type="ECO:0000313" key="6">
    <source>
        <dbReference type="EMBL" id="TDQ44648.1"/>
    </source>
</evidence>
<evidence type="ECO:0000256" key="5">
    <source>
        <dbReference type="SAM" id="Phobius"/>
    </source>
</evidence>
<comment type="similarity">
    <text evidence="1 4">Belongs to the N-Me-Phe pilin family.</text>
</comment>
<keyword evidence="5" id="KW-0472">Membrane</keyword>
<dbReference type="NCBIfam" id="TIGR02532">
    <property type="entry name" value="IV_pilin_GFxxxE"/>
    <property type="match status" value="1"/>
</dbReference>
<evidence type="ECO:0000256" key="4">
    <source>
        <dbReference type="RuleBase" id="RU000389"/>
    </source>
</evidence>
<keyword evidence="2" id="KW-0488">Methylation</keyword>
<dbReference type="GO" id="GO:0043107">
    <property type="term" value="P:type IV pilus-dependent motility"/>
    <property type="evidence" value="ECO:0007669"/>
    <property type="project" value="TreeGrafter"/>
</dbReference>
<protein>
    <recommendedName>
        <fullName evidence="3">Pilin</fullName>
    </recommendedName>
</protein>
<dbReference type="Pfam" id="PF07963">
    <property type="entry name" value="N_methyl"/>
    <property type="match status" value="1"/>
</dbReference>
<dbReference type="Gene3D" id="3.30.700.10">
    <property type="entry name" value="Glycoprotein, Type 4 Pilin"/>
    <property type="match status" value="1"/>
</dbReference>
<comment type="caution">
    <text evidence="6">The sequence shown here is derived from an EMBL/GenBank/DDBJ whole genome shotgun (WGS) entry which is preliminary data.</text>
</comment>
<dbReference type="PANTHER" id="PTHR30093">
    <property type="entry name" value="GENERAL SECRETION PATHWAY PROTEIN G"/>
    <property type="match status" value="1"/>
</dbReference>
<dbReference type="RefSeq" id="WP_133593131.1">
    <property type="nucleotide sequence ID" value="NZ_CP037953.1"/>
</dbReference>
<evidence type="ECO:0000313" key="7">
    <source>
        <dbReference type="Proteomes" id="UP000295375"/>
    </source>
</evidence>
<dbReference type="SUPFAM" id="SSF54523">
    <property type="entry name" value="Pili subunits"/>
    <property type="match status" value="1"/>
</dbReference>
<accession>A0A4R6UD94</accession>
<organism evidence="6 7">
    <name type="scientific">Permianibacter aggregans</name>
    <dbReference type="NCBI Taxonomy" id="1510150"/>
    <lineage>
        <taxon>Bacteria</taxon>
        <taxon>Pseudomonadati</taxon>
        <taxon>Pseudomonadota</taxon>
        <taxon>Gammaproteobacteria</taxon>
        <taxon>Pseudomonadales</taxon>
        <taxon>Pseudomonadaceae</taxon>
        <taxon>Permianibacter</taxon>
    </lineage>
</organism>
<sequence length="155" mass="15892">MKTQKGFTLIELMIVVAIIGILAAVALPAYQDYLKRSKLSEVAAAIGACKTSVAEYQAARNEFPANADDAGCSTGATQYVASLAVADGTGVISATIQNVGTGANGETLSLAPCSNDDPNSCTAATDSSSIQSWYCYTSAAATDYKLFPATCRNAG</sequence>
<keyword evidence="5" id="KW-0812">Transmembrane</keyword>
<dbReference type="Pfam" id="PF00114">
    <property type="entry name" value="Pilin"/>
    <property type="match status" value="1"/>
</dbReference>
<dbReference type="InterPro" id="IPR045584">
    <property type="entry name" value="Pilin-like"/>
</dbReference>
<feature type="transmembrane region" description="Helical" evidence="5">
    <location>
        <begin position="6"/>
        <end position="30"/>
    </location>
</feature>
<proteinExistence type="inferred from homology"/>
<gene>
    <name evidence="6" type="ORF">EV696_12351</name>
</gene>
<dbReference type="InterPro" id="IPR001082">
    <property type="entry name" value="Pilin"/>
</dbReference>
<keyword evidence="4" id="KW-0281">Fimbrium</keyword>
<reference evidence="6 7" key="1">
    <citation type="submission" date="2019-03" db="EMBL/GenBank/DDBJ databases">
        <title>Genomic Encyclopedia of Type Strains, Phase IV (KMG-IV): sequencing the most valuable type-strain genomes for metagenomic binning, comparative biology and taxonomic classification.</title>
        <authorList>
            <person name="Goeker M."/>
        </authorList>
    </citation>
    <scope>NUCLEOTIDE SEQUENCE [LARGE SCALE GENOMIC DNA]</scope>
    <source>
        <strain evidence="6 7">DSM 103792</strain>
    </source>
</reference>
<evidence type="ECO:0000256" key="1">
    <source>
        <dbReference type="ARBA" id="ARBA00005233"/>
    </source>
</evidence>
<dbReference type="GO" id="GO:0044096">
    <property type="term" value="C:type IV pilus"/>
    <property type="evidence" value="ECO:0007669"/>
    <property type="project" value="TreeGrafter"/>
</dbReference>
<evidence type="ECO:0000256" key="3">
    <source>
        <dbReference type="ARBA" id="ARBA00029638"/>
    </source>
</evidence>
<evidence type="ECO:0000256" key="2">
    <source>
        <dbReference type="ARBA" id="ARBA00022481"/>
    </source>
</evidence>
<dbReference type="PROSITE" id="PS00409">
    <property type="entry name" value="PROKAR_NTER_METHYL"/>
    <property type="match status" value="1"/>
</dbReference>
<dbReference type="Proteomes" id="UP000295375">
    <property type="component" value="Unassembled WGS sequence"/>
</dbReference>
<dbReference type="OrthoDB" id="115249at2"/>
<keyword evidence="5" id="KW-1133">Transmembrane helix</keyword>
<name>A0A4R6UD94_9GAMM</name>
<dbReference type="InterPro" id="IPR012902">
    <property type="entry name" value="N_methyl_site"/>
</dbReference>
<dbReference type="EMBL" id="SNYM01000023">
    <property type="protein sequence ID" value="TDQ44648.1"/>
    <property type="molecule type" value="Genomic_DNA"/>
</dbReference>
<keyword evidence="7" id="KW-1185">Reference proteome</keyword>
<dbReference type="AlphaFoldDB" id="A0A4R6UD94"/>
<dbReference type="PANTHER" id="PTHR30093:SF34">
    <property type="entry name" value="PREPILIN PEPTIDASE-DEPENDENT PROTEIN D"/>
    <property type="match status" value="1"/>
</dbReference>